<evidence type="ECO:0000313" key="3">
    <source>
        <dbReference type="Proteomes" id="UP000234331"/>
    </source>
</evidence>
<evidence type="ECO:0000313" key="2">
    <source>
        <dbReference type="EMBL" id="SNQ51453.1"/>
    </source>
</evidence>
<proteinExistence type="predicted"/>
<dbReference type="Proteomes" id="UP000234331">
    <property type="component" value="Unassembled WGS sequence"/>
</dbReference>
<dbReference type="SUPFAM" id="SSF103642">
    <property type="entry name" value="Sec-C motif"/>
    <property type="match status" value="1"/>
</dbReference>
<accession>A0A2I2L0K1</accession>
<dbReference type="InterPro" id="IPR045970">
    <property type="entry name" value="DUF5926"/>
</dbReference>
<keyword evidence="3" id="KW-1185">Reference proteome</keyword>
<dbReference type="InterPro" id="IPR004027">
    <property type="entry name" value="SEC_C_motif"/>
</dbReference>
<dbReference type="Pfam" id="PF02810">
    <property type="entry name" value="SEC-C"/>
    <property type="match status" value="1"/>
</dbReference>
<name>A0A2I2L0K1_9ACTN</name>
<sequence length="349" mass="36408">MAPTADGEIPVVGPREPCPCGSGRRYKACHGERHRPAPVLRPFLGRRDEADLVALRELVPSATAPLTLSAEHLAAHPEHADRRITLGTMLPQAAPALVREDGEILVAMQTTVPGLDAARDIAGALLTALDAEPGSVIDAPAASSPRLVEQLPGGLADLPGLVDLLDPAPLEITVHPGFGWWLPSSDGETGPNQEVAAMLERANATVVPTARLSSVPAAYWCHPGDRWHLRWALPLAAPGAGAGDADAGKAADAGDVAGSEEKLLDALARLAAAERLTVGAGSRFVGFFRADGLVVPVWDLAADTEPQQVEEPVAALGTAYREALADTTSLDPAQRRVRAGLVGRSLTLR</sequence>
<feature type="domain" description="DUF5926" evidence="1">
    <location>
        <begin position="259"/>
        <end position="349"/>
    </location>
</feature>
<gene>
    <name evidence="2" type="ORF">FRACA_700006</name>
</gene>
<organism evidence="2 3">
    <name type="scientific">Frankia canadensis</name>
    <dbReference type="NCBI Taxonomy" id="1836972"/>
    <lineage>
        <taxon>Bacteria</taxon>
        <taxon>Bacillati</taxon>
        <taxon>Actinomycetota</taxon>
        <taxon>Actinomycetes</taxon>
        <taxon>Frankiales</taxon>
        <taxon>Frankiaceae</taxon>
        <taxon>Frankia</taxon>
    </lineage>
</organism>
<dbReference type="Pfam" id="PF19348">
    <property type="entry name" value="DUF5926"/>
    <property type="match status" value="2"/>
</dbReference>
<reference evidence="2 3" key="1">
    <citation type="submission" date="2017-06" db="EMBL/GenBank/DDBJ databases">
        <authorList>
            <person name="Kim H.J."/>
            <person name="Triplett B.A."/>
        </authorList>
    </citation>
    <scope>NUCLEOTIDE SEQUENCE [LARGE SCALE GENOMIC DNA]</scope>
    <source>
        <strain evidence="2">FRACA_ARgP5</strain>
    </source>
</reference>
<dbReference type="Gene3D" id="3.10.450.50">
    <property type="match status" value="1"/>
</dbReference>
<dbReference type="RefSeq" id="WP_165818646.1">
    <property type="nucleotide sequence ID" value="NZ_FZMO01000537.1"/>
</dbReference>
<feature type="domain" description="DUF5926" evidence="1">
    <location>
        <begin position="42"/>
        <end position="234"/>
    </location>
</feature>
<dbReference type="EMBL" id="FZMO01000537">
    <property type="protein sequence ID" value="SNQ51453.1"/>
    <property type="molecule type" value="Genomic_DNA"/>
</dbReference>
<evidence type="ECO:0000259" key="1">
    <source>
        <dbReference type="Pfam" id="PF19348"/>
    </source>
</evidence>
<dbReference type="AlphaFoldDB" id="A0A2I2L0K1"/>
<protein>
    <recommendedName>
        <fullName evidence="1">DUF5926 domain-containing protein</fullName>
    </recommendedName>
</protein>